<name>A0A9W9NRY2_PENCI</name>
<keyword evidence="3" id="KW-1185">Reference proteome</keyword>
<dbReference type="AlphaFoldDB" id="A0A9W9NRY2"/>
<sequence>METPLREQSLVRGGHIKSPSKYLRSTFTSSTLPCICDNTIVLAATHPTVASAGIRDDGWFISDFYAFNYLLKDTGKEQTWLTAADPYKLIDKYGPYLHGNPYEERKVCLDRDMLDGNKLTDVTVVRSSEMIDRFISEAKRASELAKRTDAPLLLLIFCHGLPNHHLLLDDGERKKGLSILALKAVLEPGARITLATTACYSGGWAITPELNTTALAAASHETDARNGQANAWCASASIGRTCGSVFASTMIETLSSATSPLLDADQRDDLRDEGALQPDTPTERQTHTYNAFCQSVLDTCQNSITRLGGISELQFQCTERRMDILLDWKNRERWDQLKPYLYTGPADLRDMRNPDPHNLSFIASGPNKSGGVQATEGQGIVDTMTDHMAHGRLKEMARIFHEDTCPGDWTHFDHVALSARLFQFYKGLDNTYKDMLEATIRFRWEAALLADYVVETFRLPLPSNQICIMWHSGVWGIEMEKIYPKSEFDQRGGYATEKLKDCFDLPRLPLQGPEFTRPLEYIVAALFETNKPRETLTELCNAIVALMENIKAFQSQRLCKDPEVRIRGRQWLKSIGRRARRSLSPRKRGSRTESVSA</sequence>
<evidence type="ECO:0000313" key="3">
    <source>
        <dbReference type="Proteomes" id="UP001147733"/>
    </source>
</evidence>
<evidence type="ECO:0000313" key="2">
    <source>
        <dbReference type="EMBL" id="KAJ5224818.1"/>
    </source>
</evidence>
<comment type="caution">
    <text evidence="2">The sequence shown here is derived from an EMBL/GenBank/DDBJ whole genome shotgun (WGS) entry which is preliminary data.</text>
</comment>
<dbReference type="Proteomes" id="UP001147733">
    <property type="component" value="Unassembled WGS sequence"/>
</dbReference>
<dbReference type="OrthoDB" id="3000060at2759"/>
<dbReference type="GeneID" id="81386406"/>
<proteinExistence type="predicted"/>
<feature type="region of interest" description="Disordered" evidence="1">
    <location>
        <begin position="578"/>
        <end position="597"/>
    </location>
</feature>
<reference evidence="2" key="2">
    <citation type="journal article" date="2023" name="IMA Fungus">
        <title>Comparative genomic study of the Penicillium genus elucidates a diverse pangenome and 15 lateral gene transfer events.</title>
        <authorList>
            <person name="Petersen C."/>
            <person name="Sorensen T."/>
            <person name="Nielsen M.R."/>
            <person name="Sondergaard T.E."/>
            <person name="Sorensen J.L."/>
            <person name="Fitzpatrick D.A."/>
            <person name="Frisvad J.C."/>
            <person name="Nielsen K.L."/>
        </authorList>
    </citation>
    <scope>NUCLEOTIDE SEQUENCE</scope>
    <source>
        <strain evidence="2">IBT 23319</strain>
    </source>
</reference>
<organism evidence="2 3">
    <name type="scientific">Penicillium citrinum</name>
    <dbReference type="NCBI Taxonomy" id="5077"/>
    <lineage>
        <taxon>Eukaryota</taxon>
        <taxon>Fungi</taxon>
        <taxon>Dikarya</taxon>
        <taxon>Ascomycota</taxon>
        <taxon>Pezizomycotina</taxon>
        <taxon>Eurotiomycetes</taxon>
        <taxon>Eurotiomycetidae</taxon>
        <taxon>Eurotiales</taxon>
        <taxon>Aspergillaceae</taxon>
        <taxon>Penicillium</taxon>
    </lineage>
</organism>
<dbReference type="RefSeq" id="XP_056498790.1">
    <property type="nucleotide sequence ID" value="XM_056647239.1"/>
</dbReference>
<gene>
    <name evidence="2" type="ORF">N7469_008321</name>
</gene>
<protein>
    <submittedName>
        <fullName evidence="2">Uncharacterized protein</fullName>
    </submittedName>
</protein>
<dbReference type="EMBL" id="JAPQKT010000007">
    <property type="protein sequence ID" value="KAJ5224818.1"/>
    <property type="molecule type" value="Genomic_DNA"/>
</dbReference>
<reference evidence="2" key="1">
    <citation type="submission" date="2022-11" db="EMBL/GenBank/DDBJ databases">
        <authorList>
            <person name="Petersen C."/>
        </authorList>
    </citation>
    <scope>NUCLEOTIDE SEQUENCE</scope>
    <source>
        <strain evidence="2">IBT 23319</strain>
    </source>
</reference>
<feature type="compositionally biased region" description="Basic residues" evidence="1">
    <location>
        <begin position="578"/>
        <end position="589"/>
    </location>
</feature>
<accession>A0A9W9NRY2</accession>
<evidence type="ECO:0000256" key="1">
    <source>
        <dbReference type="SAM" id="MobiDB-lite"/>
    </source>
</evidence>